<comment type="caution">
    <text evidence="2">The sequence shown here is derived from an EMBL/GenBank/DDBJ whole genome shotgun (WGS) entry which is preliminary data.</text>
</comment>
<accession>A0A8J7HRG1</accession>
<sequence>MKTQVIDLSNPLWMETLHKIRHDVYQLPEYILLERSRIKGIPEAIVITDGDKIFFVPYLLSKCDDVVDETIIETFDIKSPYGYTGILLSEAAVNTPGFPDLAMSEFKRILCDKRVCSAFIRLHPILNENFCDIFQPNTFLVNGETVSVDLRISESQIWTNTRKGHKSTINKCKRLGMIPKMVSIEEYLDEFTAIYQETMDRVDATEGFYSFDFTYYYEMYKALGEKLHLCIVEYENEVACVGLYTEVCGIVQSTLGGTKNKFVSLSPSTLETDFARYWAKERGNEFLHLGGGVGASKDSVYAFKAGFSQLKHNFMTLRLILDEEKYRYLVELRAKYLNIPPEKMMESKFFPAYRSPH</sequence>
<name>A0A8J7HRG1_9NOST</name>
<evidence type="ECO:0000313" key="2">
    <source>
        <dbReference type="EMBL" id="MBH8562398.1"/>
    </source>
</evidence>
<evidence type="ECO:0000313" key="1">
    <source>
        <dbReference type="EMBL" id="MBH8562381.1"/>
    </source>
</evidence>
<dbReference type="RefSeq" id="WP_198124337.1">
    <property type="nucleotide sequence ID" value="NZ_JAECZC010000012.1"/>
</dbReference>
<dbReference type="SUPFAM" id="SSF55729">
    <property type="entry name" value="Acyl-CoA N-acyltransferases (Nat)"/>
    <property type="match status" value="1"/>
</dbReference>
<dbReference type="AlphaFoldDB" id="A0A8J7HRG1"/>
<dbReference type="Gene3D" id="3.40.630.30">
    <property type="match status" value="1"/>
</dbReference>
<reference evidence="2 3" key="1">
    <citation type="journal article" date="2021" name="Int. J. Syst. Evol. Microbiol.">
        <title>Amazonocrinis nigriterrae gen. nov., sp. nov., Atlanticothrix silvestris gen. nov., sp. nov. and Dendronalium phyllosphericum gen. nov., sp. nov., nostocacean cyanobacteria from Brazilian environments.</title>
        <authorList>
            <person name="Alvarenga D.O."/>
            <person name="Andreote A.P.D."/>
            <person name="Branco L.H.Z."/>
            <person name="Delbaje E."/>
            <person name="Cruz R.B."/>
            <person name="Varani A.M."/>
            <person name="Fiore M.F."/>
        </authorList>
    </citation>
    <scope>NUCLEOTIDE SEQUENCE [LARGE SCALE GENOMIC DNA]</scope>
    <source>
        <strain evidence="2 3">CENA67</strain>
    </source>
</reference>
<dbReference type="InterPro" id="IPR003447">
    <property type="entry name" value="FEMABX"/>
</dbReference>
<protein>
    <submittedName>
        <fullName evidence="2">Peptidoglycan bridge formation glycyltransferase FemA/FemB family protein</fullName>
    </submittedName>
</protein>
<evidence type="ECO:0000313" key="3">
    <source>
        <dbReference type="Proteomes" id="UP000632766"/>
    </source>
</evidence>
<dbReference type="EMBL" id="JAECZC010000012">
    <property type="protein sequence ID" value="MBH8562398.1"/>
    <property type="molecule type" value="Genomic_DNA"/>
</dbReference>
<dbReference type="InterPro" id="IPR016181">
    <property type="entry name" value="Acyl_CoA_acyltransferase"/>
</dbReference>
<keyword evidence="3" id="KW-1185">Reference proteome</keyword>
<organism evidence="2 3">
    <name type="scientific">Amazonocrinis nigriterrae CENA67</name>
    <dbReference type="NCBI Taxonomy" id="2794033"/>
    <lineage>
        <taxon>Bacteria</taxon>
        <taxon>Bacillati</taxon>
        <taxon>Cyanobacteriota</taxon>
        <taxon>Cyanophyceae</taxon>
        <taxon>Nostocales</taxon>
        <taxon>Nostocaceae</taxon>
        <taxon>Amazonocrinis</taxon>
        <taxon>Amazonocrinis nigriterrae</taxon>
    </lineage>
</organism>
<dbReference type="GO" id="GO:0016755">
    <property type="term" value="F:aminoacyltransferase activity"/>
    <property type="evidence" value="ECO:0007669"/>
    <property type="project" value="InterPro"/>
</dbReference>
<dbReference type="Proteomes" id="UP000632766">
    <property type="component" value="Unassembled WGS sequence"/>
</dbReference>
<dbReference type="GO" id="GO:0044038">
    <property type="term" value="P:cell wall macromolecule biosynthetic process"/>
    <property type="evidence" value="ECO:0007669"/>
    <property type="project" value="InterPro"/>
</dbReference>
<dbReference type="EMBL" id="JAECZC010000012">
    <property type="protein sequence ID" value="MBH8562381.1"/>
    <property type="molecule type" value="Genomic_DNA"/>
</dbReference>
<proteinExistence type="predicted"/>
<gene>
    <name evidence="1" type="ORF">I8748_09375</name>
    <name evidence="2" type="ORF">I8748_09470</name>
</gene>
<dbReference type="Pfam" id="PF02388">
    <property type="entry name" value="FemAB"/>
    <property type="match status" value="1"/>
</dbReference>